<dbReference type="EC" id="5.3.1.16" evidence="9 11"/>
<evidence type="ECO:0000313" key="12">
    <source>
        <dbReference type="EMBL" id="OQA60629.1"/>
    </source>
</evidence>
<comment type="caution">
    <text evidence="12">The sequence shown here is derived from an EMBL/GenBank/DDBJ whole genome shotgun (WGS) entry which is preliminary data.</text>
</comment>
<dbReference type="InterPro" id="IPR013785">
    <property type="entry name" value="Aldolase_TIM"/>
</dbReference>
<dbReference type="GO" id="GO:0003949">
    <property type="term" value="F:1-(5-phosphoribosyl)-5-[(5-phosphoribosylamino)methylideneamino]imidazole-4-carboxamide isomerase activity"/>
    <property type="evidence" value="ECO:0007669"/>
    <property type="project" value="UniProtKB-UniRule"/>
</dbReference>
<dbReference type="InterPro" id="IPR006063">
    <property type="entry name" value="HisA_bact_arch"/>
</dbReference>
<evidence type="ECO:0000256" key="7">
    <source>
        <dbReference type="ARBA" id="ARBA00023102"/>
    </source>
</evidence>
<dbReference type="FunFam" id="3.20.20.70:FF:000009">
    <property type="entry name" value="1-(5-phosphoribosyl)-5-[(5-phosphoribosylamino)methylideneamino] imidazole-4-carboxamide isomerase"/>
    <property type="match status" value="1"/>
</dbReference>
<dbReference type="NCBIfam" id="TIGR00007">
    <property type="entry name" value="1-(5-phosphoribosyl)-5-[(5-phosphoribosylamino)methylideneamino]imidazole-4-carboxamide isomerase"/>
    <property type="match status" value="1"/>
</dbReference>
<dbReference type="InterPro" id="IPR006062">
    <property type="entry name" value="His_biosynth"/>
</dbReference>
<dbReference type="UniPathway" id="UPA00031">
    <property type="reaction ID" value="UER00009"/>
</dbReference>
<evidence type="ECO:0000256" key="11">
    <source>
        <dbReference type="RuleBase" id="RU003658"/>
    </source>
</evidence>
<keyword evidence="8 9" id="KW-0413">Isomerase</keyword>
<dbReference type="EMBL" id="MWBQ01000035">
    <property type="protein sequence ID" value="OQA60629.1"/>
    <property type="molecule type" value="Genomic_DNA"/>
</dbReference>
<comment type="catalytic activity">
    <reaction evidence="1 9 11">
        <text>1-(5-phospho-beta-D-ribosyl)-5-[(5-phospho-beta-D-ribosylamino)methylideneamino]imidazole-4-carboxamide = 5-[(5-phospho-1-deoxy-D-ribulos-1-ylimino)methylamino]-1-(5-phospho-beta-D-ribosyl)imidazole-4-carboxamide</text>
        <dbReference type="Rhea" id="RHEA:15469"/>
        <dbReference type="ChEBI" id="CHEBI:58435"/>
        <dbReference type="ChEBI" id="CHEBI:58525"/>
        <dbReference type="EC" id="5.3.1.16"/>
    </reaction>
</comment>
<dbReference type="Proteomes" id="UP000485569">
    <property type="component" value="Unassembled WGS sequence"/>
</dbReference>
<evidence type="ECO:0000256" key="3">
    <source>
        <dbReference type="ARBA" id="ARBA00005133"/>
    </source>
</evidence>
<dbReference type="AlphaFoldDB" id="A0A1V5T1H8"/>
<keyword evidence="7 9" id="KW-0368">Histidine biosynthesis</keyword>
<keyword evidence="5 9" id="KW-0963">Cytoplasm</keyword>
<dbReference type="InterPro" id="IPR023016">
    <property type="entry name" value="HisA/PriA"/>
</dbReference>
<dbReference type="PANTHER" id="PTHR43090:SF2">
    <property type="entry name" value="1-(5-PHOSPHORIBOSYL)-5-[(5-PHOSPHORIBOSYLAMINO)METHYLIDENEAMINO] IMIDAZOLE-4-CARBOXAMIDE ISOMERASE"/>
    <property type="match status" value="1"/>
</dbReference>
<evidence type="ECO:0000256" key="10">
    <source>
        <dbReference type="RuleBase" id="RU003657"/>
    </source>
</evidence>
<feature type="active site" description="Proton donor" evidence="9">
    <location>
        <position position="130"/>
    </location>
</feature>
<protein>
    <recommendedName>
        <fullName evidence="9 11">1-(5-phosphoribosyl)-5-[(5-phosphoribosylamino)methylideneamino] imidazole-4-carboxamide isomerase</fullName>
        <ecNumber evidence="9 11">5.3.1.16</ecNumber>
    </recommendedName>
    <alternativeName>
        <fullName evidence="9">Phosphoribosylformimino-5-aminoimidazole carboxamide ribotide isomerase</fullName>
    </alternativeName>
</protein>
<comment type="subcellular location">
    <subcellularLocation>
        <location evidence="2 9 11">Cytoplasm</location>
    </subcellularLocation>
</comment>
<dbReference type="GO" id="GO:0000105">
    <property type="term" value="P:L-histidine biosynthetic process"/>
    <property type="evidence" value="ECO:0007669"/>
    <property type="project" value="UniProtKB-UniRule"/>
</dbReference>
<dbReference type="InterPro" id="IPR044524">
    <property type="entry name" value="Isoase_HisA-like"/>
</dbReference>
<evidence type="ECO:0000256" key="1">
    <source>
        <dbReference type="ARBA" id="ARBA00000901"/>
    </source>
</evidence>
<organism evidence="12">
    <name type="scientific">Candidatus Atribacter allofermentans</name>
    <dbReference type="NCBI Taxonomy" id="1852833"/>
    <lineage>
        <taxon>Bacteria</taxon>
        <taxon>Pseudomonadati</taxon>
        <taxon>Atribacterota</taxon>
        <taxon>Atribacteria</taxon>
        <taxon>Atribacterales</taxon>
        <taxon>Atribacteraceae</taxon>
        <taxon>Atribacter</taxon>
    </lineage>
</organism>
<reference evidence="12" key="1">
    <citation type="submission" date="2017-02" db="EMBL/GenBank/DDBJ databases">
        <title>Delving into the versatile metabolic prowess of the omnipresent phylum Bacteroidetes.</title>
        <authorList>
            <person name="Nobu M.K."/>
            <person name="Mei R."/>
            <person name="Narihiro T."/>
            <person name="Kuroda K."/>
            <person name="Liu W.-T."/>
        </authorList>
    </citation>
    <scope>NUCLEOTIDE SEQUENCE</scope>
    <source>
        <strain evidence="12">ADurb.Bin276</strain>
    </source>
</reference>
<sequence length="249" mass="27480">MILPIPAIDIINGQCVRLEKGDYSQMSIYSDSPLDMALYWEGKNAPMLHLIDLDGAKIGKPVNLSIFSKIIQSVHIPVEVGGGIRSLSTFLSYLDAGAQRLIFGSVAVQNPKLVEDCIKRSQESVVVSIDSRNGLVALQGWTEKTTISAVDLTNKLKNLGVINFIYTDIEQDGTLQGVNLNRIQKYLQETEVPTFIAGGVATFEDVLQLKKLKPWIKGIILGKALYSGALQFEEVQKILQEEEKCSLKE</sequence>
<keyword evidence="6 9" id="KW-0028">Amino-acid biosynthesis</keyword>
<feature type="active site" description="Proton acceptor" evidence="9">
    <location>
        <position position="9"/>
    </location>
</feature>
<comment type="pathway">
    <text evidence="3 9 11">Amino-acid biosynthesis; L-histidine biosynthesis; L-histidine from 5-phospho-alpha-D-ribose 1-diphosphate: step 4/9.</text>
</comment>
<dbReference type="CDD" id="cd04732">
    <property type="entry name" value="HisA"/>
    <property type="match status" value="1"/>
</dbReference>
<evidence type="ECO:0000256" key="8">
    <source>
        <dbReference type="ARBA" id="ARBA00023235"/>
    </source>
</evidence>
<dbReference type="Gene3D" id="3.20.20.70">
    <property type="entry name" value="Aldolase class I"/>
    <property type="match status" value="1"/>
</dbReference>
<proteinExistence type="inferred from homology"/>
<dbReference type="InterPro" id="IPR011060">
    <property type="entry name" value="RibuloseP-bd_barrel"/>
</dbReference>
<evidence type="ECO:0000256" key="9">
    <source>
        <dbReference type="HAMAP-Rule" id="MF_01014"/>
    </source>
</evidence>
<dbReference type="PANTHER" id="PTHR43090">
    <property type="entry name" value="1-(5-PHOSPHORIBOSYL)-5-[(5-PHOSPHORIBOSYLAMINO)METHYLIDENEAMINO] IMIDAZOLE-4-CARBOXAMIDE ISOMERASE"/>
    <property type="match status" value="1"/>
</dbReference>
<comment type="similarity">
    <text evidence="4 9 10">Belongs to the HisA/HisF family.</text>
</comment>
<evidence type="ECO:0000256" key="2">
    <source>
        <dbReference type="ARBA" id="ARBA00004496"/>
    </source>
</evidence>
<evidence type="ECO:0000256" key="6">
    <source>
        <dbReference type="ARBA" id="ARBA00022605"/>
    </source>
</evidence>
<dbReference type="SUPFAM" id="SSF51366">
    <property type="entry name" value="Ribulose-phoshate binding barrel"/>
    <property type="match status" value="1"/>
</dbReference>
<name>A0A1V5T1H8_9BACT</name>
<dbReference type="GO" id="GO:0005737">
    <property type="term" value="C:cytoplasm"/>
    <property type="evidence" value="ECO:0007669"/>
    <property type="project" value="UniProtKB-SubCell"/>
</dbReference>
<gene>
    <name evidence="9 12" type="primary">hisA</name>
    <name evidence="12" type="ORF">BWY41_00606</name>
</gene>
<dbReference type="Pfam" id="PF00977">
    <property type="entry name" value="His_biosynth"/>
    <property type="match status" value="1"/>
</dbReference>
<evidence type="ECO:0000256" key="4">
    <source>
        <dbReference type="ARBA" id="ARBA00009667"/>
    </source>
</evidence>
<dbReference type="HAMAP" id="MF_01014">
    <property type="entry name" value="HisA"/>
    <property type="match status" value="1"/>
</dbReference>
<accession>A0A1V5T1H8</accession>
<dbReference type="GO" id="GO:0000162">
    <property type="term" value="P:L-tryptophan biosynthetic process"/>
    <property type="evidence" value="ECO:0007669"/>
    <property type="project" value="TreeGrafter"/>
</dbReference>
<evidence type="ECO:0000256" key="5">
    <source>
        <dbReference type="ARBA" id="ARBA00022490"/>
    </source>
</evidence>